<evidence type="ECO:0000313" key="4">
    <source>
        <dbReference type="Proteomes" id="UP001551329"/>
    </source>
</evidence>
<name>A0ABV3C9A2_9ACTN</name>
<dbReference type="EMBL" id="JBEZAE010000007">
    <property type="protein sequence ID" value="MEU7071361.1"/>
    <property type="molecule type" value="Genomic_DNA"/>
</dbReference>
<keyword evidence="4" id="KW-1185">Reference proteome</keyword>
<protein>
    <submittedName>
        <fullName evidence="3">Acyl-CoA thioester hydrolase/BAAT C-terminal domain-containing protein</fullName>
    </submittedName>
</protein>
<proteinExistence type="predicted"/>
<dbReference type="InterPro" id="IPR014940">
    <property type="entry name" value="BAAT_C"/>
</dbReference>
<feature type="compositionally biased region" description="Basic and acidic residues" evidence="1">
    <location>
        <begin position="239"/>
        <end position="248"/>
    </location>
</feature>
<evidence type="ECO:0000256" key="1">
    <source>
        <dbReference type="SAM" id="MobiDB-lite"/>
    </source>
</evidence>
<dbReference type="SUPFAM" id="SSF53474">
    <property type="entry name" value="alpha/beta-Hydrolases"/>
    <property type="match status" value="1"/>
</dbReference>
<dbReference type="PANTHER" id="PTHR10824:SF4">
    <property type="entry name" value="ACYL-COENZYME A THIOESTERASE 1-LIKE"/>
    <property type="match status" value="1"/>
</dbReference>
<sequence>MELTERELTDPWEGLLVAPAAGTDVGVLVLAGSSGRIERERARLLAAQGVAALAIRWFGGSGQSPGICEVPLETFTAAVDLLRASGAGPRIGILGASKGAEAALLTAVRDPRVDVVIALSPTSQVWCNVGPGHDGEGQPYRSSWTWREQSLPFVPMDDSWTAAPPSDGPLAIRGWYELSERTFARLAVSAEIPVETARAELLLVAGGDDAMWPSLPFAERLAERRRSAGAAVRLITRHDAGHRPRLPGEGRATPSPRFRYGGTPEADALLGAAAWPHILEALGCTGGQGIRSRQGVMGSTSRKRRPRGPR</sequence>
<organism evidence="3 4">
    <name type="scientific">Streptomyces narbonensis</name>
    <dbReference type="NCBI Taxonomy" id="67333"/>
    <lineage>
        <taxon>Bacteria</taxon>
        <taxon>Bacillati</taxon>
        <taxon>Actinomycetota</taxon>
        <taxon>Actinomycetes</taxon>
        <taxon>Kitasatosporales</taxon>
        <taxon>Streptomycetaceae</taxon>
        <taxon>Streptomyces</taxon>
    </lineage>
</organism>
<accession>A0ABV3C9A2</accession>
<dbReference type="Pfam" id="PF08840">
    <property type="entry name" value="BAAT_C"/>
    <property type="match status" value="1"/>
</dbReference>
<dbReference type="RefSeq" id="WP_358475226.1">
    <property type="nucleotide sequence ID" value="NZ_JBEZAE010000007.1"/>
</dbReference>
<evidence type="ECO:0000313" key="3">
    <source>
        <dbReference type="EMBL" id="MEU7071361.1"/>
    </source>
</evidence>
<feature type="region of interest" description="Disordered" evidence="1">
    <location>
        <begin position="239"/>
        <end position="258"/>
    </location>
</feature>
<dbReference type="InterPro" id="IPR029058">
    <property type="entry name" value="AB_hydrolase_fold"/>
</dbReference>
<evidence type="ECO:0000259" key="2">
    <source>
        <dbReference type="Pfam" id="PF08840"/>
    </source>
</evidence>
<dbReference type="PANTHER" id="PTHR10824">
    <property type="entry name" value="ACYL-COENZYME A THIOESTERASE-RELATED"/>
    <property type="match status" value="1"/>
</dbReference>
<dbReference type="Proteomes" id="UP001551329">
    <property type="component" value="Unassembled WGS sequence"/>
</dbReference>
<keyword evidence="3" id="KW-0378">Hydrolase</keyword>
<feature type="compositionally biased region" description="Basic residues" evidence="1">
    <location>
        <begin position="301"/>
        <end position="310"/>
    </location>
</feature>
<gene>
    <name evidence="3" type="ORF">AB0A88_14605</name>
</gene>
<dbReference type="GO" id="GO:0016787">
    <property type="term" value="F:hydrolase activity"/>
    <property type="evidence" value="ECO:0007669"/>
    <property type="project" value="UniProtKB-KW"/>
</dbReference>
<feature type="region of interest" description="Disordered" evidence="1">
    <location>
        <begin position="289"/>
        <end position="310"/>
    </location>
</feature>
<feature type="domain" description="BAAT/Acyl-CoA thioester hydrolase C-terminal" evidence="2">
    <location>
        <begin position="70"/>
        <end position="280"/>
    </location>
</feature>
<comment type="caution">
    <text evidence="3">The sequence shown here is derived from an EMBL/GenBank/DDBJ whole genome shotgun (WGS) entry which is preliminary data.</text>
</comment>
<dbReference type="Gene3D" id="3.40.50.1820">
    <property type="entry name" value="alpha/beta hydrolase"/>
    <property type="match status" value="1"/>
</dbReference>
<reference evidence="3 4" key="1">
    <citation type="submission" date="2024-06" db="EMBL/GenBank/DDBJ databases">
        <title>The Natural Products Discovery Center: Release of the First 8490 Sequenced Strains for Exploring Actinobacteria Biosynthetic Diversity.</title>
        <authorList>
            <person name="Kalkreuter E."/>
            <person name="Kautsar S.A."/>
            <person name="Yang D."/>
            <person name="Bader C.D."/>
            <person name="Teijaro C.N."/>
            <person name="Fluegel L."/>
            <person name="Davis C.M."/>
            <person name="Simpson J.R."/>
            <person name="Lauterbach L."/>
            <person name="Steele A.D."/>
            <person name="Gui C."/>
            <person name="Meng S."/>
            <person name="Li G."/>
            <person name="Viehrig K."/>
            <person name="Ye F."/>
            <person name="Su P."/>
            <person name="Kiefer A.F."/>
            <person name="Nichols A."/>
            <person name="Cepeda A.J."/>
            <person name="Yan W."/>
            <person name="Fan B."/>
            <person name="Jiang Y."/>
            <person name="Adhikari A."/>
            <person name="Zheng C.-J."/>
            <person name="Schuster L."/>
            <person name="Cowan T.M."/>
            <person name="Smanski M.J."/>
            <person name="Chevrette M.G."/>
            <person name="De Carvalho L.P.S."/>
            <person name="Shen B."/>
        </authorList>
    </citation>
    <scope>NUCLEOTIDE SEQUENCE [LARGE SCALE GENOMIC DNA]</scope>
    <source>
        <strain evidence="3 4">NPDC045974</strain>
    </source>
</reference>